<dbReference type="AlphaFoldDB" id="A0A7G9Z838"/>
<reference evidence="9" key="1">
    <citation type="submission" date="2020-06" db="EMBL/GenBank/DDBJ databases">
        <title>Unique genomic features of the anaerobic methanotrophic archaea.</title>
        <authorList>
            <person name="Chadwick G.L."/>
            <person name="Skennerton C.T."/>
            <person name="Laso-Perez R."/>
            <person name="Leu A.O."/>
            <person name="Speth D.R."/>
            <person name="Yu H."/>
            <person name="Morgan-Lang C."/>
            <person name="Hatzenpichler R."/>
            <person name="Goudeau D."/>
            <person name="Malmstrom R."/>
            <person name="Brazelton W.J."/>
            <person name="Woyke T."/>
            <person name="Hallam S.J."/>
            <person name="Tyson G.W."/>
            <person name="Wegener G."/>
            <person name="Boetius A."/>
            <person name="Orphan V."/>
        </authorList>
    </citation>
    <scope>NUCLEOTIDE SEQUENCE</scope>
</reference>
<dbReference type="Pfam" id="PF00682">
    <property type="entry name" value="HMGL-like"/>
    <property type="match status" value="1"/>
</dbReference>
<dbReference type="PROSITE" id="PS00816">
    <property type="entry name" value="AIPM_HOMOCIT_SYNTH_2"/>
    <property type="match status" value="1"/>
</dbReference>
<evidence type="ECO:0000259" key="8">
    <source>
        <dbReference type="PROSITE" id="PS50991"/>
    </source>
</evidence>
<dbReference type="PANTHER" id="PTHR42880">
    <property type="entry name" value="HOMOCITRATE SYNTHASE"/>
    <property type="match status" value="1"/>
</dbReference>
<dbReference type="SUPFAM" id="SSF110921">
    <property type="entry name" value="2-isopropylmalate synthase LeuA, allosteric (dimerisation) domain"/>
    <property type="match status" value="1"/>
</dbReference>
<feature type="domain" description="Pyruvate carboxyltransferase" evidence="8">
    <location>
        <begin position="14"/>
        <end position="265"/>
    </location>
</feature>
<dbReference type="Gene3D" id="3.20.20.70">
    <property type="entry name" value="Aldolase class I"/>
    <property type="match status" value="1"/>
</dbReference>
<evidence type="ECO:0000256" key="1">
    <source>
        <dbReference type="ARBA" id="ARBA00006154"/>
    </source>
</evidence>
<dbReference type="InterPro" id="IPR013785">
    <property type="entry name" value="Aldolase_TIM"/>
</dbReference>
<evidence type="ECO:0000256" key="7">
    <source>
        <dbReference type="RuleBase" id="RU003523"/>
    </source>
</evidence>
<dbReference type="PROSITE" id="PS50991">
    <property type="entry name" value="PYR_CT"/>
    <property type="match status" value="1"/>
</dbReference>
<dbReference type="SUPFAM" id="SSF51569">
    <property type="entry name" value="Aldolase"/>
    <property type="match status" value="1"/>
</dbReference>
<accession>A0A7G9Z838</accession>
<keyword evidence="9" id="KW-0012">Acyltransferase</keyword>
<dbReference type="Pfam" id="PF08502">
    <property type="entry name" value="LeuA_dimer"/>
    <property type="match status" value="1"/>
</dbReference>
<evidence type="ECO:0000256" key="5">
    <source>
        <dbReference type="ARBA" id="ARBA00029440"/>
    </source>
</evidence>
<evidence type="ECO:0000256" key="4">
    <source>
        <dbReference type="ARBA" id="ARBA00023304"/>
    </source>
</evidence>
<dbReference type="Gene3D" id="3.30.160.270">
    <property type="match status" value="1"/>
</dbReference>
<keyword evidence="4" id="KW-0100">Branched-chain amino acid biosynthesis</keyword>
<dbReference type="InterPro" id="IPR013709">
    <property type="entry name" value="2-isopropylmalate_synth_dimer"/>
</dbReference>
<dbReference type="InterPro" id="IPR002034">
    <property type="entry name" value="AIPM/Hcit_synth_CS"/>
</dbReference>
<dbReference type="InterPro" id="IPR036230">
    <property type="entry name" value="LeuA_allosteric_dom_sf"/>
</dbReference>
<evidence type="ECO:0000256" key="3">
    <source>
        <dbReference type="ARBA" id="ARBA00022679"/>
    </source>
</evidence>
<dbReference type="FunFam" id="3.30.160.270:FF:000003">
    <property type="entry name" value="2-isopropylmalate synthase"/>
    <property type="match status" value="1"/>
</dbReference>
<proteinExistence type="inferred from homology"/>
<dbReference type="Pfam" id="PF22617">
    <property type="entry name" value="HCS_D2"/>
    <property type="match status" value="1"/>
</dbReference>
<dbReference type="PANTHER" id="PTHR42880:SF2">
    <property type="entry name" value="(R)-CITRAMALATE SYNTHASE CIMA"/>
    <property type="match status" value="1"/>
</dbReference>
<comment type="pathway">
    <text evidence="5">Amino-acid biosynthesis.</text>
</comment>
<dbReference type="GO" id="GO:0009098">
    <property type="term" value="P:L-leucine biosynthetic process"/>
    <property type="evidence" value="ECO:0007669"/>
    <property type="project" value="InterPro"/>
</dbReference>
<dbReference type="InterPro" id="IPR000891">
    <property type="entry name" value="PYR_CT"/>
</dbReference>
<evidence type="ECO:0000313" key="9">
    <source>
        <dbReference type="EMBL" id="QNO56422.1"/>
    </source>
</evidence>
<dbReference type="NCBIfam" id="NF002085">
    <property type="entry name" value="PRK00915.1-2"/>
    <property type="match status" value="1"/>
</dbReference>
<dbReference type="FunFam" id="1.10.238.260:FF:000001">
    <property type="entry name" value="2-isopropylmalate synthase"/>
    <property type="match status" value="1"/>
</dbReference>
<dbReference type="GO" id="GO:0003852">
    <property type="term" value="F:2-isopropylmalate synthase activity"/>
    <property type="evidence" value="ECO:0007669"/>
    <property type="project" value="InterPro"/>
</dbReference>
<dbReference type="InterPro" id="IPR054691">
    <property type="entry name" value="LeuA/HCS_post-cat"/>
</dbReference>
<evidence type="ECO:0000256" key="6">
    <source>
        <dbReference type="ARBA" id="ARBA00069691"/>
    </source>
</evidence>
<comment type="similarity">
    <text evidence="1 7">Belongs to the alpha-IPM synthase/homocitrate synthase family.</text>
</comment>
<keyword evidence="3 7" id="KW-0808">Transferase</keyword>
<name>A0A7G9Z838_9EURY</name>
<dbReference type="CDD" id="cd07940">
    <property type="entry name" value="DRE_TIM_IPMS"/>
    <property type="match status" value="1"/>
</dbReference>
<sequence length="507" mass="54607">MKEGSTHGDAKRIIDVFDTTLRDGEQTPGISFTKEQKGTIARRLDTLGVDIIEAGTPITSKEEKDVVQYICDEGLAAKICGLARVLTQDIDACIECGVDMIHIFAPTSVIQREHTTKKSEAEVQEQTYEMTKYVKAHGFICMFSAMDATRTSLDYLTEIYKTAEEAGADILNVPDTVGVLDPFAIFELVEAIDRVVKTPISIHCHNDFGLAVANSLAAVKAGASEVQVSVNGIGERAGNADLAETVMGLNAIYGLKTNIKTEFLFETAKLIERLTGIELPVNKPIVGDNAFSHESGIHAHGVIEKSDTFEPGIMTPEMVGHRRRIVLGKHTGKHSVLNKLSEIGMSPTKEQIDEILERVKELGVSGKQVTDDDLFTIAEVVTGEVSLHERIVMLKELSVMTGNNLIPTASLKAVVRGKECKSAQMGVGPVDAAIKAIQEIIGGEIGGDIELKDFRIEAITGGSNALAEVIVGVAKGGRMVTARGVREDIVMASVEAIVNAVNRLMQS</sequence>
<dbReference type="Gene3D" id="1.10.238.260">
    <property type="match status" value="1"/>
</dbReference>
<dbReference type="FunFam" id="3.20.20.70:FF:000010">
    <property type="entry name" value="2-isopropylmalate synthase"/>
    <property type="match status" value="1"/>
</dbReference>
<organism evidence="9">
    <name type="scientific">Candidatus Methanophaga sp. ANME-1 ERB7</name>
    <dbReference type="NCBI Taxonomy" id="2759913"/>
    <lineage>
        <taxon>Archaea</taxon>
        <taxon>Methanobacteriati</taxon>
        <taxon>Methanobacteriota</taxon>
        <taxon>Stenosarchaea group</taxon>
        <taxon>Methanomicrobia</taxon>
        <taxon>Candidatus Methanophagales</taxon>
        <taxon>Candidatus Methanophagaceae</taxon>
        <taxon>Candidatus Methanophaga</taxon>
    </lineage>
</organism>
<dbReference type="EMBL" id="MT631655">
    <property type="protein sequence ID" value="QNO56422.1"/>
    <property type="molecule type" value="Genomic_DNA"/>
</dbReference>
<keyword evidence="2" id="KW-0028">Amino-acid biosynthesis</keyword>
<dbReference type="SMART" id="SM00917">
    <property type="entry name" value="LeuA_dimer"/>
    <property type="match status" value="1"/>
</dbReference>
<protein>
    <recommendedName>
        <fullName evidence="6">Probable 2-isopropylmalate synthase</fullName>
    </recommendedName>
</protein>
<gene>
    <name evidence="9" type="primary">leuA</name>
    <name evidence="9" type="ORF">EIIOIEJP_00029</name>
</gene>
<dbReference type="InterPro" id="IPR011830">
    <property type="entry name" value="LEU1_arch"/>
</dbReference>
<dbReference type="PROSITE" id="PS00815">
    <property type="entry name" value="AIPM_HOMOCIT_SYNTH_1"/>
    <property type="match status" value="1"/>
</dbReference>
<evidence type="ECO:0000256" key="2">
    <source>
        <dbReference type="ARBA" id="ARBA00022605"/>
    </source>
</evidence>
<dbReference type="NCBIfam" id="TIGR02090">
    <property type="entry name" value="LEU1_arch"/>
    <property type="match status" value="1"/>
</dbReference>